<feature type="compositionally biased region" description="Polar residues" evidence="9">
    <location>
        <begin position="431"/>
        <end position="444"/>
    </location>
</feature>
<evidence type="ECO:0000256" key="8">
    <source>
        <dbReference type="ARBA" id="ARBA00044757"/>
    </source>
</evidence>
<comment type="similarity">
    <text evidence="8">Belongs to the Nibrin family.</text>
</comment>
<keyword evidence="12" id="KW-1185">Reference proteome</keyword>
<feature type="compositionally biased region" description="Basic residues" evidence="9">
    <location>
        <begin position="594"/>
        <end position="603"/>
    </location>
</feature>
<dbReference type="GO" id="GO:0007095">
    <property type="term" value="P:mitotic G2 DNA damage checkpoint signaling"/>
    <property type="evidence" value="ECO:0007669"/>
    <property type="project" value="InterPro"/>
</dbReference>
<dbReference type="Proteomes" id="UP000242180">
    <property type="component" value="Unassembled WGS sequence"/>
</dbReference>
<dbReference type="GO" id="GO:0000724">
    <property type="term" value="P:double-strand break repair via homologous recombination"/>
    <property type="evidence" value="ECO:0007669"/>
    <property type="project" value="TreeGrafter"/>
</dbReference>
<dbReference type="Gene3D" id="2.60.200.20">
    <property type="match status" value="1"/>
</dbReference>
<dbReference type="Gene3D" id="3.40.50.10980">
    <property type="entry name" value="Nibrin, BRCT2 domain"/>
    <property type="match status" value="1"/>
</dbReference>
<evidence type="ECO:0000256" key="7">
    <source>
        <dbReference type="ARBA" id="ARBA00023306"/>
    </source>
</evidence>
<evidence type="ECO:0000256" key="9">
    <source>
        <dbReference type="SAM" id="MobiDB-lite"/>
    </source>
</evidence>
<dbReference type="SUPFAM" id="SSF52113">
    <property type="entry name" value="BRCT domain"/>
    <property type="match status" value="1"/>
</dbReference>
<accession>A0A1X2HT50</accession>
<dbReference type="InterPro" id="IPR001357">
    <property type="entry name" value="BRCT_dom"/>
</dbReference>
<protein>
    <recommendedName>
        <fullName evidence="10">FHA domain-containing protein</fullName>
    </recommendedName>
</protein>
<organism evidence="11 12">
    <name type="scientific">Syncephalastrum racemosum</name>
    <name type="common">Filamentous fungus</name>
    <dbReference type="NCBI Taxonomy" id="13706"/>
    <lineage>
        <taxon>Eukaryota</taxon>
        <taxon>Fungi</taxon>
        <taxon>Fungi incertae sedis</taxon>
        <taxon>Mucoromycota</taxon>
        <taxon>Mucoromycotina</taxon>
        <taxon>Mucoromycetes</taxon>
        <taxon>Mucorales</taxon>
        <taxon>Syncephalastraceae</taxon>
        <taxon>Syncephalastrum</taxon>
    </lineage>
</organism>
<dbReference type="InterPro" id="IPR032429">
    <property type="entry name" value="Nibrin_BRCT2"/>
</dbReference>
<dbReference type="GO" id="GO:0003684">
    <property type="term" value="F:damaged DNA binding"/>
    <property type="evidence" value="ECO:0007669"/>
    <property type="project" value="TreeGrafter"/>
</dbReference>
<comment type="subcellular location">
    <subcellularLocation>
        <location evidence="2">Chromosome</location>
    </subcellularLocation>
    <subcellularLocation>
        <location evidence="1">Nucleus</location>
    </subcellularLocation>
</comment>
<dbReference type="PANTHER" id="PTHR12162">
    <property type="entry name" value="NIBRIN-RELATED"/>
    <property type="match status" value="1"/>
</dbReference>
<dbReference type="CDD" id="cd00027">
    <property type="entry name" value="BRCT"/>
    <property type="match status" value="1"/>
</dbReference>
<sequence length="702" mass="78065">MWFLRCQQGNNGVYLLRPGHTYTIGRKAGDILLPNDKSISRIHAKITIHACSMDDIFDGNKPEVTLTDCNSKYGTVAQGKKFQNTTVSAEDQSLILFGTLTSVFKLEWENVRVCLASLTTDERRVACDLASKLGITISRDWSSTCTHLLMGAVEPNSKLAMCLLDKRRVVSLSWLETMAQTSDKDFSFPVRAFTPPCSLDPIPNLEVEDGRNTVFAGTEFWFFESEQFDDYSEMIQKGDGKPKLSAIEKKYMQKTISAIHRVIVRPEISRSSPHWERIESMLKKSALRAIDEEEIKLAIIYNSTKQACNPTSPPVQPGNSLLIDTPAPSLNPNEQISDNDSLFGALDDENIPVYRREHRQSASDDFLGGFLDDEPIKADQEQSEFRPAVESLFDDVFGDYDGEDAKPVLQSSPPSSRAGIGSPSSPPDLYQPSSSRPVPSTSGRDNLFDFLDEEDHENQARAPSSSPVLAPSPPRHAPQPGRTTLNAGRDGLLGFFERQERASTGQEQEQQQSRQQPSSPVSPASAARRRKIPQTNAVRSSSTEREEEHVTKKTRTEPRTSSQGPSSLVQDEVEESDIRDDFEEQEQGPSTTRGRGRPPTSKRARNDALAARPATRRRRVQEGEEQGQEPDSQAQQEQPPAALEEEPGEFMPIPGHRYTAIITAHLVVSIPPVRPAHRNNASPENAVINYKSFRKVPPVYAL</sequence>
<dbReference type="OrthoDB" id="552194at2759"/>
<evidence type="ECO:0000256" key="1">
    <source>
        <dbReference type="ARBA" id="ARBA00004123"/>
    </source>
</evidence>
<dbReference type="PROSITE" id="PS50006">
    <property type="entry name" value="FHA_DOMAIN"/>
    <property type="match status" value="1"/>
</dbReference>
<evidence type="ECO:0000256" key="2">
    <source>
        <dbReference type="ARBA" id="ARBA00004286"/>
    </source>
</evidence>
<evidence type="ECO:0000256" key="3">
    <source>
        <dbReference type="ARBA" id="ARBA00022454"/>
    </source>
</evidence>
<dbReference type="SUPFAM" id="SSF49879">
    <property type="entry name" value="SMAD/FHA domain"/>
    <property type="match status" value="1"/>
</dbReference>
<reference evidence="11 12" key="1">
    <citation type="submission" date="2016-07" db="EMBL/GenBank/DDBJ databases">
        <title>Pervasive Adenine N6-methylation of Active Genes in Fungi.</title>
        <authorList>
            <consortium name="DOE Joint Genome Institute"/>
            <person name="Mondo S.J."/>
            <person name="Dannebaum R.O."/>
            <person name="Kuo R.C."/>
            <person name="Labutti K."/>
            <person name="Haridas S."/>
            <person name="Kuo A."/>
            <person name="Salamov A."/>
            <person name="Ahrendt S.R."/>
            <person name="Lipzen A."/>
            <person name="Sullivan W."/>
            <person name="Andreopoulos W.B."/>
            <person name="Clum A."/>
            <person name="Lindquist E."/>
            <person name="Daum C."/>
            <person name="Ramamoorthy G.K."/>
            <person name="Gryganskyi A."/>
            <person name="Culley D."/>
            <person name="Magnuson J.K."/>
            <person name="James T.Y."/>
            <person name="O'Malley M.A."/>
            <person name="Stajich J.E."/>
            <person name="Spatafora J.W."/>
            <person name="Visel A."/>
            <person name="Grigoriev I.V."/>
        </authorList>
    </citation>
    <scope>NUCLEOTIDE SEQUENCE [LARGE SCALE GENOMIC DNA]</scope>
    <source>
        <strain evidence="11 12">NRRL 2496</strain>
    </source>
</reference>
<feature type="compositionally biased region" description="Low complexity" evidence="9">
    <location>
        <begin position="506"/>
        <end position="526"/>
    </location>
</feature>
<feature type="compositionally biased region" description="Acidic residues" evidence="9">
    <location>
        <begin position="571"/>
        <end position="586"/>
    </location>
</feature>
<feature type="compositionally biased region" description="Polar residues" evidence="9">
    <location>
        <begin position="559"/>
        <end position="569"/>
    </location>
</feature>
<feature type="region of interest" description="Disordered" evidence="9">
    <location>
        <begin position="397"/>
        <end position="650"/>
    </location>
</feature>
<dbReference type="InterPro" id="IPR036420">
    <property type="entry name" value="BRCT_dom_sf"/>
</dbReference>
<feature type="region of interest" description="Disordered" evidence="9">
    <location>
        <begin position="309"/>
        <end position="343"/>
    </location>
</feature>
<proteinExistence type="inferred from homology"/>
<keyword evidence="7" id="KW-0131">Cell cycle</keyword>
<dbReference type="Pfam" id="PF16508">
    <property type="entry name" value="NIBRIN_BRCT_II"/>
    <property type="match status" value="1"/>
</dbReference>
<evidence type="ECO:0000256" key="4">
    <source>
        <dbReference type="ARBA" id="ARBA00022763"/>
    </source>
</evidence>
<keyword evidence="6" id="KW-0539">Nucleus</keyword>
<dbReference type="InterPro" id="IPR008984">
    <property type="entry name" value="SMAD_FHA_dom_sf"/>
</dbReference>
<keyword evidence="4" id="KW-0227">DNA damage</keyword>
<dbReference type="EMBL" id="MCGN01000001">
    <property type="protein sequence ID" value="ORZ02664.1"/>
    <property type="molecule type" value="Genomic_DNA"/>
</dbReference>
<feature type="domain" description="FHA" evidence="10">
    <location>
        <begin position="22"/>
        <end position="82"/>
    </location>
</feature>
<name>A0A1X2HT50_SYNRA</name>
<dbReference type="GO" id="GO:0030870">
    <property type="term" value="C:Mre11 complex"/>
    <property type="evidence" value="ECO:0007669"/>
    <property type="project" value="InterPro"/>
</dbReference>
<feature type="compositionally biased region" description="Polar residues" evidence="9">
    <location>
        <begin position="328"/>
        <end position="340"/>
    </location>
</feature>
<dbReference type="InterPro" id="IPR043014">
    <property type="entry name" value="Nibrin_BRCT2_sf"/>
</dbReference>
<dbReference type="PANTHER" id="PTHR12162:SF0">
    <property type="entry name" value="NIBRIN"/>
    <property type="match status" value="1"/>
</dbReference>
<evidence type="ECO:0000256" key="5">
    <source>
        <dbReference type="ARBA" id="ARBA00023204"/>
    </source>
</evidence>
<dbReference type="STRING" id="13706.A0A1X2HT50"/>
<evidence type="ECO:0000256" key="6">
    <source>
        <dbReference type="ARBA" id="ARBA00023242"/>
    </source>
</evidence>
<dbReference type="AlphaFoldDB" id="A0A1X2HT50"/>
<keyword evidence="5" id="KW-0234">DNA repair</keyword>
<evidence type="ECO:0000259" key="10">
    <source>
        <dbReference type="PROSITE" id="PS50006"/>
    </source>
</evidence>
<feature type="compositionally biased region" description="Low complexity" evidence="9">
    <location>
        <begin position="629"/>
        <end position="642"/>
    </location>
</feature>
<evidence type="ECO:0000313" key="12">
    <source>
        <dbReference type="Proteomes" id="UP000242180"/>
    </source>
</evidence>
<comment type="caution">
    <text evidence="11">The sequence shown here is derived from an EMBL/GenBank/DDBJ whole genome shotgun (WGS) entry which is preliminary data.</text>
</comment>
<feature type="compositionally biased region" description="Low complexity" evidence="9">
    <location>
        <begin position="460"/>
        <end position="469"/>
    </location>
</feature>
<dbReference type="InterPro" id="IPR000253">
    <property type="entry name" value="FHA_dom"/>
</dbReference>
<dbReference type="Gene3D" id="3.40.50.10190">
    <property type="entry name" value="BRCT domain"/>
    <property type="match status" value="1"/>
</dbReference>
<feature type="compositionally biased region" description="Basic and acidic residues" evidence="9">
    <location>
        <begin position="542"/>
        <end position="558"/>
    </location>
</feature>
<dbReference type="GO" id="GO:0005694">
    <property type="term" value="C:chromosome"/>
    <property type="evidence" value="ECO:0007669"/>
    <property type="project" value="UniProtKB-SubCell"/>
</dbReference>
<dbReference type="InParanoid" id="A0A1X2HT50"/>
<evidence type="ECO:0000313" key="11">
    <source>
        <dbReference type="EMBL" id="ORZ02664.1"/>
    </source>
</evidence>
<dbReference type="InterPro" id="IPR040227">
    <property type="entry name" value="Nibrin-rel"/>
</dbReference>
<keyword evidence="3" id="KW-0158">Chromosome</keyword>
<dbReference type="Pfam" id="PF00533">
    <property type="entry name" value="BRCT"/>
    <property type="match status" value="1"/>
</dbReference>
<gene>
    <name evidence="11" type="ORF">BCR43DRAFT_559542</name>
</gene>
<dbReference type="Pfam" id="PF00498">
    <property type="entry name" value="FHA"/>
    <property type="match status" value="1"/>
</dbReference>
<dbReference type="CDD" id="cd22667">
    <property type="entry name" value="FHA_NBN"/>
    <property type="match status" value="1"/>
</dbReference>